<protein>
    <submittedName>
        <fullName evidence="2">Glycosyl transferase</fullName>
    </submittedName>
</protein>
<keyword evidence="2" id="KW-0808">Transferase</keyword>
<proteinExistence type="predicted"/>
<comment type="caution">
    <text evidence="2">The sequence shown here is derived from an EMBL/GenBank/DDBJ whole genome shotgun (WGS) entry which is preliminary data.</text>
</comment>
<dbReference type="InterPro" id="IPR029044">
    <property type="entry name" value="Nucleotide-diphossugar_trans"/>
</dbReference>
<dbReference type="CDD" id="cd04179">
    <property type="entry name" value="DPM_DPG-synthase_like"/>
    <property type="match status" value="1"/>
</dbReference>
<name>A0A1F8G2H2_9BACT</name>
<dbReference type="PANTHER" id="PTHR48090:SF7">
    <property type="entry name" value="RFBJ PROTEIN"/>
    <property type="match status" value="1"/>
</dbReference>
<feature type="domain" description="Glycosyltransferase 2-like" evidence="1">
    <location>
        <begin position="4"/>
        <end position="169"/>
    </location>
</feature>
<dbReference type="SUPFAM" id="SSF53448">
    <property type="entry name" value="Nucleotide-diphospho-sugar transferases"/>
    <property type="match status" value="1"/>
</dbReference>
<evidence type="ECO:0000313" key="2">
    <source>
        <dbReference type="EMBL" id="OGN19534.1"/>
    </source>
</evidence>
<evidence type="ECO:0000259" key="1">
    <source>
        <dbReference type="Pfam" id="PF00535"/>
    </source>
</evidence>
<dbReference type="InterPro" id="IPR001173">
    <property type="entry name" value="Glyco_trans_2-like"/>
</dbReference>
<dbReference type="EMBL" id="MGKD01000013">
    <property type="protein sequence ID" value="OGN19534.1"/>
    <property type="molecule type" value="Genomic_DNA"/>
</dbReference>
<gene>
    <name evidence="2" type="ORF">A3F25_00320</name>
</gene>
<dbReference type="PANTHER" id="PTHR48090">
    <property type="entry name" value="UNDECAPRENYL-PHOSPHATE 4-DEOXY-4-FORMAMIDO-L-ARABINOSE TRANSFERASE-RELATED"/>
    <property type="match status" value="1"/>
</dbReference>
<dbReference type="Pfam" id="PF00535">
    <property type="entry name" value="Glycos_transf_2"/>
    <property type="match status" value="1"/>
</dbReference>
<dbReference type="InterPro" id="IPR050256">
    <property type="entry name" value="Glycosyltransferase_2"/>
</dbReference>
<dbReference type="GO" id="GO:0016740">
    <property type="term" value="F:transferase activity"/>
    <property type="evidence" value="ECO:0007669"/>
    <property type="project" value="UniProtKB-KW"/>
</dbReference>
<dbReference type="Proteomes" id="UP000177478">
    <property type="component" value="Unassembled WGS sequence"/>
</dbReference>
<dbReference type="STRING" id="1802689.A3F25_00320"/>
<dbReference type="AlphaFoldDB" id="A0A1F8G2H2"/>
<sequence length="234" mass="26699">MKLSIVIPVFNEKHSLKELLRRVETVDLGVVEKEIIIVDDCSTDGTTQWLKELENPKYKTIYHSKNQGKGAALRSGFALASGDIIIVQDADLEYNPAEYPQLIAPIVAGDADVVYGSRLVTALPHRVLYFYHYLGNKWLTFLSNLFTGLNLSDMETCYKAFSRQALQAILPRLRAKRFGIEPELTAQVAKHQLRVYEIGISYHGRTYKEGKKINWKDGLAAIWHIVRFNLFTRK</sequence>
<dbReference type="Gene3D" id="3.90.550.10">
    <property type="entry name" value="Spore Coat Polysaccharide Biosynthesis Protein SpsA, Chain A"/>
    <property type="match status" value="1"/>
</dbReference>
<reference evidence="2 3" key="1">
    <citation type="journal article" date="2016" name="Nat. Commun.">
        <title>Thousands of microbial genomes shed light on interconnected biogeochemical processes in an aquifer system.</title>
        <authorList>
            <person name="Anantharaman K."/>
            <person name="Brown C.T."/>
            <person name="Hug L.A."/>
            <person name="Sharon I."/>
            <person name="Castelle C.J."/>
            <person name="Probst A.J."/>
            <person name="Thomas B.C."/>
            <person name="Singh A."/>
            <person name="Wilkins M.J."/>
            <person name="Karaoz U."/>
            <person name="Brodie E.L."/>
            <person name="Williams K.H."/>
            <person name="Hubbard S.S."/>
            <person name="Banfield J.F."/>
        </authorList>
    </citation>
    <scope>NUCLEOTIDE SEQUENCE [LARGE SCALE GENOMIC DNA]</scope>
</reference>
<organism evidence="2 3">
    <name type="scientific">Candidatus Yanofskybacteria bacterium RIFCSPHIGHO2_12_FULL_45_19b</name>
    <dbReference type="NCBI Taxonomy" id="1802689"/>
    <lineage>
        <taxon>Bacteria</taxon>
        <taxon>Candidatus Yanofskyibacteriota</taxon>
    </lineage>
</organism>
<evidence type="ECO:0000313" key="3">
    <source>
        <dbReference type="Proteomes" id="UP000177478"/>
    </source>
</evidence>
<accession>A0A1F8G2H2</accession>